<dbReference type="InterPro" id="IPR050536">
    <property type="entry name" value="DtxR_MntR_Metal-Reg"/>
</dbReference>
<dbReference type="Gene3D" id="1.10.10.10">
    <property type="entry name" value="Winged helix-like DNA-binding domain superfamily/Winged helix DNA-binding domain"/>
    <property type="match status" value="1"/>
</dbReference>
<evidence type="ECO:0000259" key="13">
    <source>
        <dbReference type="PROSITE" id="PS50944"/>
    </source>
</evidence>
<dbReference type="Gene3D" id="2.30.30.90">
    <property type="match status" value="1"/>
</dbReference>
<dbReference type="Pfam" id="PF02742">
    <property type="entry name" value="Fe_dep_repr_C"/>
    <property type="match status" value="1"/>
</dbReference>
<dbReference type="InterPro" id="IPR022689">
    <property type="entry name" value="Iron_dep_repressor"/>
</dbReference>
<evidence type="ECO:0000256" key="6">
    <source>
        <dbReference type="ARBA" id="ARBA00023004"/>
    </source>
</evidence>
<keyword evidence="11" id="KW-0464">Manganese</keyword>
<keyword evidence="7" id="KW-0805">Transcription regulation</keyword>
<comment type="subunit">
    <text evidence="3">Homodimer.</text>
</comment>
<evidence type="ECO:0000256" key="7">
    <source>
        <dbReference type="ARBA" id="ARBA00023015"/>
    </source>
</evidence>
<keyword evidence="6" id="KW-0408">Iron</keyword>
<evidence type="ECO:0000256" key="2">
    <source>
        <dbReference type="ARBA" id="ARBA00007871"/>
    </source>
</evidence>
<evidence type="ECO:0000313" key="15">
    <source>
        <dbReference type="Proteomes" id="UP001332192"/>
    </source>
</evidence>
<dbReference type="EMBL" id="CP141615">
    <property type="protein sequence ID" value="WRP17003.1"/>
    <property type="molecule type" value="Genomic_DNA"/>
</dbReference>
<dbReference type="Pfam" id="PF04023">
    <property type="entry name" value="FeoA"/>
    <property type="match status" value="1"/>
</dbReference>
<evidence type="ECO:0000256" key="3">
    <source>
        <dbReference type="ARBA" id="ARBA00011738"/>
    </source>
</evidence>
<dbReference type="Proteomes" id="UP001332192">
    <property type="component" value="Chromosome"/>
</dbReference>
<comment type="subcellular location">
    <subcellularLocation>
        <location evidence="1">Cytoplasm</location>
    </subcellularLocation>
</comment>
<dbReference type="InterPro" id="IPR008988">
    <property type="entry name" value="Transcriptional_repressor_C"/>
</dbReference>
<evidence type="ECO:0000256" key="12">
    <source>
        <dbReference type="ARBA" id="ARBA00032593"/>
    </source>
</evidence>
<evidence type="ECO:0000256" key="5">
    <source>
        <dbReference type="ARBA" id="ARBA00022491"/>
    </source>
</evidence>
<keyword evidence="4" id="KW-0963">Cytoplasm</keyword>
<dbReference type="PANTHER" id="PTHR33238:SF11">
    <property type="entry name" value="TRANSCRIPTIONAL REGULATOR MNTR"/>
    <property type="match status" value="1"/>
</dbReference>
<gene>
    <name evidence="14" type="ORF">U7230_13075</name>
</gene>
<sequence length="231" mass="25731">MIRCRPDPARTAERMELSQSKEDYLAAIYRLTQQGEKGSTTVVASRLGVSAASATAMFQKLAAEGLVEYREYAGVSLTPHGERLALDVIRRHRLAERFLTDILEIPWDRVDEMAHRMEHALPREVLEGFDRLLGAPTTCPHGYPIPTSDGRVVERPAKPLARMQPGEEGAVVRVREDDPELLRYLRDCGLVPGARVRVEALRPFDEPITLVVDGKEQVVGHRVAESVFVGA</sequence>
<dbReference type="InterPro" id="IPR001367">
    <property type="entry name" value="Fe_dep_repressor"/>
</dbReference>
<evidence type="ECO:0000256" key="11">
    <source>
        <dbReference type="ARBA" id="ARBA00023211"/>
    </source>
</evidence>
<keyword evidence="5" id="KW-0678">Repressor</keyword>
<keyword evidence="8" id="KW-0238">DNA-binding</keyword>
<dbReference type="InterPro" id="IPR022687">
    <property type="entry name" value="HTH_DTXR"/>
</dbReference>
<protein>
    <recommendedName>
        <fullName evidence="12">Manganese transport regulator</fullName>
    </recommendedName>
</protein>
<organism evidence="14 15">
    <name type="scientific">Carboxydichorda subterranea</name>
    <dbReference type="NCBI Taxonomy" id="3109565"/>
    <lineage>
        <taxon>Bacteria</taxon>
        <taxon>Bacillati</taxon>
        <taxon>Bacillota</taxon>
        <taxon>Limnochordia</taxon>
        <taxon>Limnochordales</taxon>
        <taxon>Geochordaceae</taxon>
        <taxon>Carboxydichorda</taxon>
    </lineage>
</organism>
<dbReference type="PANTHER" id="PTHR33238">
    <property type="entry name" value="IRON (METAL) DEPENDENT REPRESSOR, DTXR FAMILY"/>
    <property type="match status" value="1"/>
</dbReference>
<dbReference type="SUPFAM" id="SSF50037">
    <property type="entry name" value="C-terminal domain of transcriptional repressors"/>
    <property type="match status" value="1"/>
</dbReference>
<dbReference type="Pfam" id="PF01325">
    <property type="entry name" value="Fe_dep_repress"/>
    <property type="match status" value="1"/>
</dbReference>
<dbReference type="InterPro" id="IPR038157">
    <property type="entry name" value="FeoA_core_dom"/>
</dbReference>
<dbReference type="InterPro" id="IPR036390">
    <property type="entry name" value="WH_DNA-bd_sf"/>
</dbReference>
<dbReference type="SMART" id="SM00899">
    <property type="entry name" value="FeoA"/>
    <property type="match status" value="1"/>
</dbReference>
<keyword evidence="9" id="KW-0010">Activator</keyword>
<evidence type="ECO:0000256" key="10">
    <source>
        <dbReference type="ARBA" id="ARBA00023163"/>
    </source>
</evidence>
<evidence type="ECO:0000256" key="8">
    <source>
        <dbReference type="ARBA" id="ARBA00023125"/>
    </source>
</evidence>
<dbReference type="PROSITE" id="PS50944">
    <property type="entry name" value="HTH_DTXR"/>
    <property type="match status" value="1"/>
</dbReference>
<dbReference type="InterPro" id="IPR036421">
    <property type="entry name" value="Fe_dep_repressor_sf"/>
</dbReference>
<comment type="similarity">
    <text evidence="2">Belongs to the DtxR/MntR family.</text>
</comment>
<dbReference type="SMART" id="SM00529">
    <property type="entry name" value="HTH_DTXR"/>
    <property type="match status" value="1"/>
</dbReference>
<dbReference type="InterPro" id="IPR007167">
    <property type="entry name" value="Fe-transptr_FeoA-like"/>
</dbReference>
<reference evidence="14 15" key="1">
    <citation type="journal article" date="2024" name="Front. Microbiol.">
        <title>Novel thermophilic genera Geochorda gen. nov. and Carboxydochorda gen. nov. from the deep terrestrial subsurface reveal the ecophysiological diversity in the class Limnochordia.</title>
        <authorList>
            <person name="Karnachuk O.V."/>
            <person name="Lukina A.P."/>
            <person name="Avakyan M.R."/>
            <person name="Kadnikov V.V."/>
            <person name="Begmatov S."/>
            <person name="Beletsky A.V."/>
            <person name="Vlasova K.G."/>
            <person name="Novikov A.A."/>
            <person name="Shcherbakova V.A."/>
            <person name="Mardanov A.V."/>
            <person name="Ravin N.V."/>
        </authorList>
    </citation>
    <scope>NUCLEOTIDE SEQUENCE [LARGE SCALE GENOMIC DNA]</scope>
    <source>
        <strain evidence="14 15">L945</strain>
    </source>
</reference>
<dbReference type="Gene3D" id="1.10.60.10">
    <property type="entry name" value="Iron dependent repressor, metal binding and dimerisation domain"/>
    <property type="match status" value="1"/>
</dbReference>
<keyword evidence="10" id="KW-0804">Transcription</keyword>
<dbReference type="SUPFAM" id="SSF46785">
    <property type="entry name" value="Winged helix' DNA-binding domain"/>
    <property type="match status" value="1"/>
</dbReference>
<feature type="domain" description="HTH dtxR-type" evidence="13">
    <location>
        <begin position="17"/>
        <end position="78"/>
    </location>
</feature>
<evidence type="ECO:0000256" key="1">
    <source>
        <dbReference type="ARBA" id="ARBA00004496"/>
    </source>
</evidence>
<dbReference type="SUPFAM" id="SSF47979">
    <property type="entry name" value="Iron-dependent repressor protein, dimerization domain"/>
    <property type="match status" value="1"/>
</dbReference>
<dbReference type="RefSeq" id="WP_324716275.1">
    <property type="nucleotide sequence ID" value="NZ_CP141615.1"/>
</dbReference>
<evidence type="ECO:0000256" key="9">
    <source>
        <dbReference type="ARBA" id="ARBA00023159"/>
    </source>
</evidence>
<name>A0ABZ1BWF8_9FIRM</name>
<keyword evidence="15" id="KW-1185">Reference proteome</keyword>
<evidence type="ECO:0000313" key="14">
    <source>
        <dbReference type="EMBL" id="WRP17003.1"/>
    </source>
</evidence>
<accession>A0ABZ1BWF8</accession>
<evidence type="ECO:0000256" key="4">
    <source>
        <dbReference type="ARBA" id="ARBA00022490"/>
    </source>
</evidence>
<dbReference type="InterPro" id="IPR036388">
    <property type="entry name" value="WH-like_DNA-bd_sf"/>
</dbReference>
<proteinExistence type="inferred from homology"/>